<keyword evidence="9 15" id="KW-0067">ATP-binding</keyword>
<dbReference type="KEGG" id="jpo:G7058_07905"/>
<comment type="catalytic activity">
    <reaction evidence="14 15">
        <text>2 cob(II)alamin + reduced [electron-transfer flavoprotein] + 2 ATP = 2 adenosylcob(III)alamin + 2 triphosphate + oxidized [electron-transfer flavoprotein] + 3 H(+)</text>
        <dbReference type="Rhea" id="RHEA:28671"/>
        <dbReference type="Rhea" id="RHEA-COMP:10685"/>
        <dbReference type="Rhea" id="RHEA-COMP:10686"/>
        <dbReference type="ChEBI" id="CHEBI:15378"/>
        <dbReference type="ChEBI" id="CHEBI:16304"/>
        <dbReference type="ChEBI" id="CHEBI:18036"/>
        <dbReference type="ChEBI" id="CHEBI:18408"/>
        <dbReference type="ChEBI" id="CHEBI:30616"/>
        <dbReference type="ChEBI" id="CHEBI:57692"/>
        <dbReference type="ChEBI" id="CHEBI:58307"/>
        <dbReference type="EC" id="2.5.1.17"/>
    </reaction>
</comment>
<dbReference type="Pfam" id="PF01923">
    <property type="entry name" value="Cob_adeno_trans"/>
    <property type="match status" value="1"/>
</dbReference>
<dbReference type="RefSeq" id="WP_166063013.1">
    <property type="nucleotide sequence ID" value="NZ_CP049889.1"/>
</dbReference>
<evidence type="ECO:0000256" key="7">
    <source>
        <dbReference type="ARBA" id="ARBA00022679"/>
    </source>
</evidence>
<dbReference type="GeneID" id="94553203"/>
<dbReference type="SUPFAM" id="SSF89028">
    <property type="entry name" value="Cobalamin adenosyltransferase-like"/>
    <property type="match status" value="1"/>
</dbReference>
<organism evidence="17 18">
    <name type="scientific">Jeotgalibaca porci</name>
    <dbReference type="NCBI Taxonomy" id="1868793"/>
    <lineage>
        <taxon>Bacteria</taxon>
        <taxon>Bacillati</taxon>
        <taxon>Bacillota</taxon>
        <taxon>Bacilli</taxon>
        <taxon>Lactobacillales</taxon>
        <taxon>Carnobacteriaceae</taxon>
        <taxon>Jeotgalibaca</taxon>
    </lineage>
</organism>
<sequence length="199" mass="22831">MKPAIYTRTGDKGRTRIGGGMAVDKNDARVDAFGEVDHINSWCGLVEATLVTDEKASDIREDLRVIQQFLFDCTSDLSVPKGHRKYKITAEHLTWLEGRIDALDAIAPEIQYFIIPGGTVAASYLHVLRTETRNAERTLVRFMQVEPEEVNPFVMKFVNRLSDYFFVVARVMNVRHEVADVPYERSEKVFHVSREKRNR</sequence>
<name>A0A6G7WI79_9LACT</name>
<evidence type="ECO:0000256" key="6">
    <source>
        <dbReference type="ARBA" id="ARBA00022573"/>
    </source>
</evidence>
<dbReference type="Gene3D" id="1.20.1200.10">
    <property type="entry name" value="Cobalamin adenosyltransferase-like"/>
    <property type="match status" value="1"/>
</dbReference>
<comment type="catalytic activity">
    <reaction evidence="13 15">
        <text>2 cob(II)yrinate a,c diamide + reduced [electron-transfer flavoprotein] + 2 ATP = 2 adenosylcob(III)yrinate a,c-diamide + 2 triphosphate + oxidized [electron-transfer flavoprotein] + 3 H(+)</text>
        <dbReference type="Rhea" id="RHEA:11528"/>
        <dbReference type="Rhea" id="RHEA-COMP:10685"/>
        <dbReference type="Rhea" id="RHEA-COMP:10686"/>
        <dbReference type="ChEBI" id="CHEBI:15378"/>
        <dbReference type="ChEBI" id="CHEBI:18036"/>
        <dbReference type="ChEBI" id="CHEBI:30616"/>
        <dbReference type="ChEBI" id="CHEBI:57692"/>
        <dbReference type="ChEBI" id="CHEBI:58307"/>
        <dbReference type="ChEBI" id="CHEBI:58503"/>
        <dbReference type="ChEBI" id="CHEBI:58537"/>
        <dbReference type="EC" id="2.5.1.17"/>
    </reaction>
</comment>
<dbReference type="PANTHER" id="PTHR12213">
    <property type="entry name" value="CORRINOID ADENOSYLTRANSFERASE"/>
    <property type="match status" value="1"/>
</dbReference>
<dbReference type="FunFam" id="1.20.1200.10:FF:000001">
    <property type="entry name" value="Cob(I)yrinic acid a,c-diamide adenosyltransferase"/>
    <property type="match status" value="1"/>
</dbReference>
<evidence type="ECO:0000256" key="15">
    <source>
        <dbReference type="RuleBase" id="RU366026"/>
    </source>
</evidence>
<accession>A0A6G7WI79</accession>
<evidence type="ECO:0000259" key="16">
    <source>
        <dbReference type="Pfam" id="PF01923"/>
    </source>
</evidence>
<gene>
    <name evidence="17" type="ORF">G7058_07905</name>
</gene>
<evidence type="ECO:0000256" key="8">
    <source>
        <dbReference type="ARBA" id="ARBA00022741"/>
    </source>
</evidence>
<proteinExistence type="inferred from homology"/>
<comment type="subunit">
    <text evidence="3">Homotrimer.</text>
</comment>
<reference evidence="17 18" key="1">
    <citation type="journal article" date="2017" name="Int. J. Syst. Evol. Microbiol.">
        <title>Jeotgalibaca porci sp. nov. and Jeotgalibaca arthritidis sp. nov., isolated from pigs, and emended description of the genus Jeotgalibaca.</title>
        <authorList>
            <person name="Zamora L."/>
            <person name="Perez-Sancho M."/>
            <person name="Dominguez L."/>
            <person name="Fernandez-Garayzabal J.F."/>
            <person name="Vela A.I."/>
        </authorList>
    </citation>
    <scope>NUCLEOTIDE SEQUENCE [LARGE SCALE GENOMIC DNA]</scope>
    <source>
        <strain evidence="17 18">CCUG 69148</strain>
    </source>
</reference>
<evidence type="ECO:0000256" key="4">
    <source>
        <dbReference type="ARBA" id="ARBA00012454"/>
    </source>
</evidence>
<evidence type="ECO:0000256" key="13">
    <source>
        <dbReference type="ARBA" id="ARBA00048555"/>
    </source>
</evidence>
<keyword evidence="7 15" id="KW-0808">Transferase</keyword>
<dbReference type="InterPro" id="IPR029499">
    <property type="entry name" value="PduO-typ"/>
</dbReference>
<evidence type="ECO:0000256" key="10">
    <source>
        <dbReference type="ARBA" id="ARBA00031529"/>
    </source>
</evidence>
<evidence type="ECO:0000256" key="14">
    <source>
        <dbReference type="ARBA" id="ARBA00048692"/>
    </source>
</evidence>
<dbReference type="GO" id="GO:0005524">
    <property type="term" value="F:ATP binding"/>
    <property type="evidence" value="ECO:0007669"/>
    <property type="project" value="UniProtKB-UniRule"/>
</dbReference>
<feature type="domain" description="Cobalamin adenosyltransferase-like" evidence="16">
    <location>
        <begin position="5"/>
        <end position="171"/>
    </location>
</feature>
<keyword evidence="8 15" id="KW-0547">Nucleotide-binding</keyword>
<evidence type="ECO:0000256" key="5">
    <source>
        <dbReference type="ARBA" id="ARBA00020963"/>
    </source>
</evidence>
<evidence type="ECO:0000256" key="9">
    <source>
        <dbReference type="ARBA" id="ARBA00022840"/>
    </source>
</evidence>
<protein>
    <recommendedName>
        <fullName evidence="5 15">Corrinoid adenosyltransferase</fullName>
        <ecNumber evidence="4 15">2.5.1.17</ecNumber>
    </recommendedName>
    <alternativeName>
        <fullName evidence="10 15">Cob(II)alamin adenosyltransferase</fullName>
    </alternativeName>
    <alternativeName>
        <fullName evidence="12 15">Cob(II)yrinic acid a,c-diamide adenosyltransferase</fullName>
    </alternativeName>
    <alternativeName>
        <fullName evidence="11 15">Cobinamide/cobalamin adenosyltransferase</fullName>
    </alternativeName>
</protein>
<comment type="pathway">
    <text evidence="1 15">Cofactor biosynthesis; adenosylcobalamin biosynthesis; adenosylcobalamin from cob(II)yrinate a,c-diamide: step 2/7.</text>
</comment>
<dbReference type="InterPro" id="IPR016030">
    <property type="entry name" value="CblAdoTrfase-like"/>
</dbReference>
<evidence type="ECO:0000256" key="3">
    <source>
        <dbReference type="ARBA" id="ARBA00011233"/>
    </source>
</evidence>
<dbReference type="NCBIfam" id="TIGR00636">
    <property type="entry name" value="PduO_Nterm"/>
    <property type="match status" value="1"/>
</dbReference>
<dbReference type="PANTHER" id="PTHR12213:SF0">
    <property type="entry name" value="CORRINOID ADENOSYLTRANSFERASE MMAB"/>
    <property type="match status" value="1"/>
</dbReference>
<dbReference type="Proteomes" id="UP000501830">
    <property type="component" value="Chromosome"/>
</dbReference>
<keyword evidence="6 15" id="KW-0169">Cobalamin biosynthesis</keyword>
<evidence type="ECO:0000256" key="12">
    <source>
        <dbReference type="ARBA" id="ARBA00033354"/>
    </source>
</evidence>
<dbReference type="GO" id="GO:0009236">
    <property type="term" value="P:cobalamin biosynthetic process"/>
    <property type="evidence" value="ECO:0007669"/>
    <property type="project" value="UniProtKB-UniRule"/>
</dbReference>
<dbReference type="GO" id="GO:0008817">
    <property type="term" value="F:corrinoid adenosyltransferase activity"/>
    <property type="evidence" value="ECO:0007669"/>
    <property type="project" value="UniProtKB-UniRule"/>
</dbReference>
<keyword evidence="18" id="KW-1185">Reference proteome</keyword>
<evidence type="ECO:0000256" key="11">
    <source>
        <dbReference type="ARBA" id="ARBA00033334"/>
    </source>
</evidence>
<dbReference type="EC" id="2.5.1.17" evidence="4 15"/>
<evidence type="ECO:0000256" key="1">
    <source>
        <dbReference type="ARBA" id="ARBA00005121"/>
    </source>
</evidence>
<dbReference type="UniPathway" id="UPA00148">
    <property type="reaction ID" value="UER00233"/>
</dbReference>
<evidence type="ECO:0000256" key="2">
    <source>
        <dbReference type="ARBA" id="ARBA00007487"/>
    </source>
</evidence>
<dbReference type="AlphaFoldDB" id="A0A6G7WI79"/>
<comment type="similarity">
    <text evidence="2 15">Belongs to the Cob(I)alamin adenosyltransferase family.</text>
</comment>
<evidence type="ECO:0000313" key="17">
    <source>
        <dbReference type="EMBL" id="QIK51952.1"/>
    </source>
</evidence>
<dbReference type="InterPro" id="IPR036451">
    <property type="entry name" value="CblAdoTrfase-like_sf"/>
</dbReference>
<evidence type="ECO:0000313" key="18">
    <source>
        <dbReference type="Proteomes" id="UP000501830"/>
    </source>
</evidence>
<dbReference type="EMBL" id="CP049889">
    <property type="protein sequence ID" value="QIK51952.1"/>
    <property type="molecule type" value="Genomic_DNA"/>
</dbReference>